<gene>
    <name evidence="4" type="ORF">FHS00_000571</name>
</gene>
<keyword evidence="2" id="KW-0812">Transmembrane</keyword>
<name>A0ABR6HKF2_9RHOB</name>
<proteinExistence type="predicted"/>
<comment type="caution">
    <text evidence="4">The sequence shown here is derived from an EMBL/GenBank/DDBJ whole genome shotgun (WGS) entry which is preliminary data.</text>
</comment>
<dbReference type="InterPro" id="IPR017560">
    <property type="entry name" value="Cyt_c_biogenesis_CcmI"/>
</dbReference>
<feature type="signal peptide" evidence="3">
    <location>
        <begin position="1"/>
        <end position="19"/>
    </location>
</feature>
<accession>A0ABR6HKF2</accession>
<organism evidence="4 5">
    <name type="scientific">Limimaricola variabilis</name>
    <dbReference type="NCBI Taxonomy" id="1492771"/>
    <lineage>
        <taxon>Bacteria</taxon>
        <taxon>Pseudomonadati</taxon>
        <taxon>Pseudomonadota</taxon>
        <taxon>Alphaproteobacteria</taxon>
        <taxon>Rhodobacterales</taxon>
        <taxon>Paracoccaceae</taxon>
        <taxon>Limimaricola</taxon>
    </lineage>
</organism>
<feature type="chain" id="PRO_5047012482" evidence="3">
    <location>
        <begin position="20"/>
        <end position="397"/>
    </location>
</feature>
<dbReference type="RefSeq" id="WP_183469660.1">
    <property type="nucleotide sequence ID" value="NZ_JACIBX010000001.1"/>
</dbReference>
<evidence type="ECO:0000313" key="5">
    <source>
        <dbReference type="Proteomes" id="UP000576152"/>
    </source>
</evidence>
<dbReference type="InterPro" id="IPR011990">
    <property type="entry name" value="TPR-like_helical_dom_sf"/>
</dbReference>
<reference evidence="4 5" key="1">
    <citation type="submission" date="2020-08" db="EMBL/GenBank/DDBJ databases">
        <title>Genomic Encyclopedia of Type Strains, Phase III (KMG-III): the genomes of soil and plant-associated and newly described type strains.</title>
        <authorList>
            <person name="Whitman W."/>
        </authorList>
    </citation>
    <scope>NUCLEOTIDE SEQUENCE [LARGE SCALE GENOMIC DNA]</scope>
    <source>
        <strain evidence="4 5">CECT 8572</strain>
    </source>
</reference>
<sequence>MLFWILALALSAVVAIALAAPLRRGPASTGTDPDMAFYRAQIAEIETDRARGLIGEEEAERARAEIGRRLLAADKDVRQAPAAGRGPMLPALLFGALVVIGGAMILYTDLGAPGLPDRPLAERLAEARELSAARPSQAQAEAVAPPLPVDAPEEYVEMVEKLRAAVPERPDDLTGWQLLARHEAALGDYAAAARAQERVIEIKGADAGFEDRMALVDRLVAAAGGIVTPESEALLRELRAARPDAAGPLYYLGLLQAQIERPDLAFRFWRRAIETGDPASPHVELARAQIGRAAQFAGVDYTPPAASGPTAEEVAAAQDMEPEARQEMIRGMVENLASRLAESGGPASDWARLIRALGVLGEATRAEAIWGEAQQVFAGDPALEEIRAAAQAAGVTR</sequence>
<dbReference type="Gene3D" id="1.25.40.10">
    <property type="entry name" value="Tetratricopeptide repeat domain"/>
    <property type="match status" value="1"/>
</dbReference>
<dbReference type="NCBIfam" id="TIGR03142">
    <property type="entry name" value="cytochro_ccmI"/>
    <property type="match status" value="1"/>
</dbReference>
<feature type="transmembrane region" description="Helical" evidence="2">
    <location>
        <begin position="88"/>
        <end position="108"/>
    </location>
</feature>
<dbReference type="EMBL" id="JACIBX010000001">
    <property type="protein sequence ID" value="MBB3711018.1"/>
    <property type="molecule type" value="Genomic_DNA"/>
</dbReference>
<keyword evidence="1" id="KW-0201">Cytochrome c-type biogenesis</keyword>
<evidence type="ECO:0000256" key="3">
    <source>
        <dbReference type="SAM" id="SignalP"/>
    </source>
</evidence>
<keyword evidence="3" id="KW-0732">Signal</keyword>
<evidence type="ECO:0000256" key="1">
    <source>
        <dbReference type="ARBA" id="ARBA00022748"/>
    </source>
</evidence>
<keyword evidence="2" id="KW-1133">Transmembrane helix</keyword>
<keyword evidence="2" id="KW-0472">Membrane</keyword>
<protein>
    <submittedName>
        <fullName evidence="4">Cytochrome c-type biogenesis protein CcmH</fullName>
    </submittedName>
</protein>
<evidence type="ECO:0000313" key="4">
    <source>
        <dbReference type="EMBL" id="MBB3711018.1"/>
    </source>
</evidence>
<keyword evidence="5" id="KW-1185">Reference proteome</keyword>
<dbReference type="SUPFAM" id="SSF48452">
    <property type="entry name" value="TPR-like"/>
    <property type="match status" value="1"/>
</dbReference>
<evidence type="ECO:0000256" key="2">
    <source>
        <dbReference type="SAM" id="Phobius"/>
    </source>
</evidence>
<dbReference type="Proteomes" id="UP000576152">
    <property type="component" value="Unassembled WGS sequence"/>
</dbReference>